<dbReference type="InterPro" id="IPR055088">
    <property type="entry name" value="Fibulin_C"/>
</dbReference>
<keyword evidence="5 11" id="KW-0245">EGF-like domain</keyword>
<evidence type="ECO:0000256" key="13">
    <source>
        <dbReference type="SAM" id="SignalP"/>
    </source>
</evidence>
<dbReference type="Proteomes" id="UP001430953">
    <property type="component" value="Unassembled WGS sequence"/>
</dbReference>
<evidence type="ECO:0000256" key="7">
    <source>
        <dbReference type="ARBA" id="ARBA00022737"/>
    </source>
</evidence>
<dbReference type="FunFam" id="2.10.25.10:FF:000005">
    <property type="entry name" value="Fibrillin 2"/>
    <property type="match status" value="2"/>
</dbReference>
<evidence type="ECO:0000256" key="1">
    <source>
        <dbReference type="ARBA" id="ARBA00004498"/>
    </source>
</evidence>
<keyword evidence="10" id="KW-0325">Glycoprotein</keyword>
<dbReference type="PROSITE" id="PS50026">
    <property type="entry name" value="EGF_3"/>
    <property type="match status" value="6"/>
</dbReference>
<evidence type="ECO:0000256" key="4">
    <source>
        <dbReference type="ARBA" id="ARBA00022530"/>
    </source>
</evidence>
<dbReference type="InterPro" id="IPR018097">
    <property type="entry name" value="EGF_Ca-bd_CS"/>
</dbReference>
<keyword evidence="16" id="KW-1185">Reference proteome</keyword>
<evidence type="ECO:0000313" key="16">
    <source>
        <dbReference type="Proteomes" id="UP001430953"/>
    </source>
</evidence>
<dbReference type="EMBL" id="JADYXP020000012">
    <property type="protein sequence ID" value="KAL0113528.1"/>
    <property type="molecule type" value="Genomic_DNA"/>
</dbReference>
<feature type="domain" description="EGF-like" evidence="14">
    <location>
        <begin position="1415"/>
        <end position="1459"/>
    </location>
</feature>
<dbReference type="InterPro" id="IPR049883">
    <property type="entry name" value="NOTCH1_EGF-like"/>
</dbReference>
<dbReference type="PROSITE" id="PS00010">
    <property type="entry name" value="ASX_HYDROXYL"/>
    <property type="match status" value="6"/>
</dbReference>
<comment type="caution">
    <text evidence="15">The sequence shown here is derived from an EMBL/GenBank/DDBJ whole genome shotgun (WGS) entry which is preliminary data.</text>
</comment>
<dbReference type="FunFam" id="2.10.25.10:FF:000038">
    <property type="entry name" value="Fibrillin 2"/>
    <property type="match status" value="1"/>
</dbReference>
<accession>A0AAW2FEX3</accession>
<organism evidence="15 16">
    <name type="scientific">Cardiocondyla obscurior</name>
    <dbReference type="NCBI Taxonomy" id="286306"/>
    <lineage>
        <taxon>Eukaryota</taxon>
        <taxon>Metazoa</taxon>
        <taxon>Ecdysozoa</taxon>
        <taxon>Arthropoda</taxon>
        <taxon>Hexapoda</taxon>
        <taxon>Insecta</taxon>
        <taxon>Pterygota</taxon>
        <taxon>Neoptera</taxon>
        <taxon>Endopterygota</taxon>
        <taxon>Hymenoptera</taxon>
        <taxon>Apocrita</taxon>
        <taxon>Aculeata</taxon>
        <taxon>Formicoidea</taxon>
        <taxon>Formicidae</taxon>
        <taxon>Myrmicinae</taxon>
        <taxon>Cardiocondyla</taxon>
    </lineage>
</organism>
<dbReference type="PANTHER" id="PTHR24050:SF27">
    <property type="entry name" value="FIBRILLIN-1"/>
    <property type="match status" value="1"/>
</dbReference>
<dbReference type="InterPro" id="IPR001881">
    <property type="entry name" value="EGF-like_Ca-bd_dom"/>
</dbReference>
<feature type="chain" id="PRO_5043710767" description="EGF-like domain-containing protein" evidence="13">
    <location>
        <begin position="27"/>
        <end position="1722"/>
    </location>
</feature>
<dbReference type="PROSITE" id="PS01187">
    <property type="entry name" value="EGF_CA"/>
    <property type="match status" value="7"/>
</dbReference>
<keyword evidence="4" id="KW-0272">Extracellular matrix</keyword>
<feature type="compositionally biased region" description="Low complexity" evidence="12">
    <location>
        <begin position="193"/>
        <end position="303"/>
    </location>
</feature>
<evidence type="ECO:0000256" key="3">
    <source>
        <dbReference type="ARBA" id="ARBA00022525"/>
    </source>
</evidence>
<dbReference type="FunFam" id="2.10.25.10:FF:000326">
    <property type="entry name" value="Multiple EGF like domains 6"/>
    <property type="match status" value="1"/>
</dbReference>
<feature type="domain" description="EGF-like" evidence="14">
    <location>
        <begin position="1501"/>
        <end position="1543"/>
    </location>
</feature>
<evidence type="ECO:0000256" key="5">
    <source>
        <dbReference type="ARBA" id="ARBA00022536"/>
    </source>
</evidence>
<comment type="caution">
    <text evidence="11">Lacks conserved residue(s) required for the propagation of feature annotation.</text>
</comment>
<dbReference type="GO" id="GO:0005509">
    <property type="term" value="F:calcium ion binding"/>
    <property type="evidence" value="ECO:0007669"/>
    <property type="project" value="InterPro"/>
</dbReference>
<feature type="domain" description="EGF-like" evidence="14">
    <location>
        <begin position="1154"/>
        <end position="1192"/>
    </location>
</feature>
<gene>
    <name evidence="15" type="ORF">PUN28_012588</name>
</gene>
<protein>
    <recommendedName>
        <fullName evidence="14">EGF-like domain-containing protein</fullName>
    </recommendedName>
</protein>
<evidence type="ECO:0000259" key="14">
    <source>
        <dbReference type="PROSITE" id="PS50026"/>
    </source>
</evidence>
<keyword evidence="6 13" id="KW-0732">Signal</keyword>
<dbReference type="InterPro" id="IPR052235">
    <property type="entry name" value="Nephronectin_domain"/>
</dbReference>
<dbReference type="InterPro" id="IPR000152">
    <property type="entry name" value="EGF-type_Asp/Asn_hydroxyl_site"/>
</dbReference>
<dbReference type="Pfam" id="PF22914">
    <property type="entry name" value="Fibulin_C"/>
    <property type="match status" value="1"/>
</dbReference>
<feature type="domain" description="EGF-like" evidence="14">
    <location>
        <begin position="1460"/>
        <end position="1500"/>
    </location>
</feature>
<dbReference type="CDD" id="cd00054">
    <property type="entry name" value="EGF_CA"/>
    <property type="match status" value="7"/>
</dbReference>
<dbReference type="FunFam" id="2.10.25.10:FF:000014">
    <property type="entry name" value="Latent-transforming growth factor beta-binding protein 3"/>
    <property type="match status" value="1"/>
</dbReference>
<dbReference type="Gene3D" id="2.10.25.10">
    <property type="entry name" value="Laminin"/>
    <property type="match status" value="23"/>
</dbReference>
<comment type="subcellular location">
    <subcellularLocation>
        <location evidence="1">Secreted</location>
        <location evidence="1">Extracellular space</location>
        <location evidence="1">Extracellular matrix</location>
    </subcellularLocation>
</comment>
<reference evidence="15 16" key="1">
    <citation type="submission" date="2023-03" db="EMBL/GenBank/DDBJ databases">
        <title>High recombination rates correlate with genetic variation in Cardiocondyla obscurior ants.</title>
        <authorList>
            <person name="Errbii M."/>
        </authorList>
    </citation>
    <scope>NUCLEOTIDE SEQUENCE [LARGE SCALE GENOMIC DNA]</scope>
    <source>
        <strain evidence="15">Alpha-2009</strain>
        <tissue evidence="15">Whole body</tissue>
    </source>
</reference>
<dbReference type="Pfam" id="PF07645">
    <property type="entry name" value="EGF_CA"/>
    <property type="match status" value="18"/>
</dbReference>
<evidence type="ECO:0000256" key="6">
    <source>
        <dbReference type="ARBA" id="ARBA00022729"/>
    </source>
</evidence>
<evidence type="ECO:0000256" key="8">
    <source>
        <dbReference type="ARBA" id="ARBA00022837"/>
    </source>
</evidence>
<dbReference type="Pfam" id="PF12662">
    <property type="entry name" value="cEGF"/>
    <property type="match status" value="3"/>
</dbReference>
<evidence type="ECO:0000256" key="10">
    <source>
        <dbReference type="ARBA" id="ARBA00023180"/>
    </source>
</evidence>
<feature type="region of interest" description="Disordered" evidence="12">
    <location>
        <begin position="633"/>
        <end position="656"/>
    </location>
</feature>
<dbReference type="SMART" id="SM00179">
    <property type="entry name" value="EGF_CA"/>
    <property type="match status" value="23"/>
</dbReference>
<evidence type="ECO:0000313" key="15">
    <source>
        <dbReference type="EMBL" id="KAL0113528.1"/>
    </source>
</evidence>
<dbReference type="PROSITE" id="PS01186">
    <property type="entry name" value="EGF_2"/>
    <property type="match status" value="4"/>
</dbReference>
<evidence type="ECO:0000256" key="12">
    <source>
        <dbReference type="SAM" id="MobiDB-lite"/>
    </source>
</evidence>
<comment type="similarity">
    <text evidence="2">Belongs to the fibulin family.</text>
</comment>
<feature type="compositionally biased region" description="Low complexity" evidence="12">
    <location>
        <begin position="168"/>
        <end position="186"/>
    </location>
</feature>
<feature type="domain" description="EGF-like" evidence="14">
    <location>
        <begin position="351"/>
        <end position="390"/>
    </location>
</feature>
<keyword evidence="7" id="KW-0677">Repeat</keyword>
<proteinExistence type="inferred from homology"/>
<keyword evidence="8" id="KW-0106">Calcium</keyword>
<feature type="disulfide bond" evidence="11">
    <location>
        <begin position="355"/>
        <end position="365"/>
    </location>
</feature>
<dbReference type="SUPFAM" id="SSF57196">
    <property type="entry name" value="EGF/Laminin"/>
    <property type="match status" value="1"/>
</dbReference>
<evidence type="ECO:0000256" key="9">
    <source>
        <dbReference type="ARBA" id="ARBA00023157"/>
    </source>
</evidence>
<evidence type="ECO:0000256" key="11">
    <source>
        <dbReference type="PROSITE-ProRule" id="PRU00076"/>
    </source>
</evidence>
<feature type="region of interest" description="Disordered" evidence="12">
    <location>
        <begin position="168"/>
        <end position="303"/>
    </location>
</feature>
<sequence>MACYVDLAASFIILLLMVHLEQLVLHKRALVVEGRMEAQFKKCCDLGTSWAQEGLRCEKFIGPVTGVPRVEQGLCLEAVDICCVRAYHELQCEKGKADARQGLACVTSTSSQKPSRTFSRGDYHRDCCEGCKLGILAGSMSQGCSFKTFSFGIPWDPAFLECCHEASPSSTTDSTSESLSSESSTETDPDFWSTSSYSTSSSSSSSSVSPTSPESSSLFPSSPESSSLSPSSPESSSLSPSSPESSSLSPTSPESSSLSPSSSESPSSSSSESSPSSSTSYSSTSSDDPSSTSPESTSYSVPTPEVDDICQLMKGMLCTDICVPTPGSYRCECRAGFTLLEDEKTCKQDYPIDRCKPTHPCQHRCTDNGAAFVCSCNPGYDLAKDKRSCILRLPRNKKPDKNKDDEPLCPLGYRYNATTQKCDDLNECLELDVCPDGGCQNTVGSYICIRERFAKNVPYEACPPGYEWRFKSGCVGEFFFEIIRRNPLDKLQIEIDLFFFSDIDECAVLSTACAIDKPFCVNTQGSYTCLEMTGVKSCPAGFKFDKLVQSCRDVDECAEAIHSCLPDVEQCRNIEGAYECDMKCGKGFTYSISLGDCVDVDECIESRNPCPDPSTICVNTEGAYECVKTSASSFPHRPSDKQSDRQNNAQSRTCTAGYKPSNNSGIMVCIDVNECNEQLHSCELDERCVNEVGSYRCVPLENNKNSSTTEETNENQRDDRFSRGYKVEVTSVSSVTNEVEDCDDGYFFDHKSGRCVDVDECTNRIATCSLGERCVNTKGGYRCSPTCPPGFWLRNNSRSANQAEELCEDINECLLGLHTCDSVTQYCLNTNGSYVCGTRTTANSKETTVSSTSRRPFVRSRYNNKVQNTDRYWSTEPCRLGYKRDAYTGYCVDIDECAVGPGCRDHERCTNTPGGYDCSPLCSSGWYFSTTMKSCQDVDECLLGRHDCPQSTHRCVNTNGSFVCELIPPCNRGYRRAFNGTCLDINECTENLHNCRLNLHQYCANKDGGFECLTRLPSCSSGYQYSLGTQRCEDINECLTGQYSCDTRLFERCVNLPGTYRCDRPPSPRQRQRPACPSGYRYHSNLRRCTDIDECAEGLDSCGDEVCYNQPGGYSCAKPPSPITKKPSTTPIPAPMNEKCMRGTRFVRNRGCVDVNECKELEDACSSNEECVNTVGSYTCTCRTGFRRDNFTQACVDINECQLQNDCLSTQRCDNTVGSYTCTRFLPCGTGYTLNAATEICEDDDECILGSHDCGPGYQCRNTLGSYRCDRVPRTPTSQPRTSPMTATKITTTTTTTTTPTSLTPAGANCPSGFESGSSGKCVDIDECQKTPNLCGRQMCINILGSYRCAGGSRVICGPGYSLDPVSGQYCVDIDECREGTHECAKDQTCENRQGGYRCICPPGHAVGPNDDCVDIDECSIYGSSICGSNSRCENTMGSYKCLCSEGFENVGGASGICQDVDECQQTPGLCQHVCLNVWGSYRCGCEAGFRLNADNRSCTDIDECAEFKDNNLCIGICENTPGSYACKCPEGYRLGIDGRTCQDIDECEAGQVCRQPDEMCQNTRGSFRCNRINCPSGYQRDPMKKNRCIRSPRYCRAEDLTCHRSPSHYSYNFITFVSMLPIPSSGQLELFTMRGTHQPESMIQFTMALVDVRAPPGIARATESCFALKRPAPSQAVLVLTRTIPGPQEIELDLSMEIYHNNLFVGSAIAKIFIFVSQYEF</sequence>
<feature type="domain" description="EGF-like" evidence="14">
    <location>
        <begin position="1373"/>
        <end position="1414"/>
    </location>
</feature>
<feature type="signal peptide" evidence="13">
    <location>
        <begin position="1"/>
        <end position="26"/>
    </location>
</feature>
<dbReference type="PANTHER" id="PTHR24050">
    <property type="entry name" value="PA14 DOMAIN-CONTAINING PROTEIN"/>
    <property type="match status" value="1"/>
</dbReference>
<evidence type="ECO:0000256" key="2">
    <source>
        <dbReference type="ARBA" id="ARBA00006127"/>
    </source>
</evidence>
<feature type="compositionally biased region" description="Polar residues" evidence="12">
    <location>
        <begin position="645"/>
        <end position="656"/>
    </location>
</feature>
<dbReference type="SUPFAM" id="SSF57184">
    <property type="entry name" value="Growth factor receptor domain"/>
    <property type="match status" value="7"/>
</dbReference>
<dbReference type="InterPro" id="IPR026823">
    <property type="entry name" value="cEGF"/>
</dbReference>
<dbReference type="InterPro" id="IPR000742">
    <property type="entry name" value="EGF"/>
</dbReference>
<keyword evidence="9 11" id="KW-1015">Disulfide bond</keyword>
<name>A0AAW2FEX3_9HYME</name>
<dbReference type="SMART" id="SM00181">
    <property type="entry name" value="EGF"/>
    <property type="match status" value="16"/>
</dbReference>
<dbReference type="InterPro" id="IPR009030">
    <property type="entry name" value="Growth_fac_rcpt_cys_sf"/>
</dbReference>
<keyword evidence="3" id="KW-0964">Secreted</keyword>